<organism evidence="17 18">
    <name type="scientific">Octopus sinensis</name>
    <name type="common">East Asian common octopus</name>
    <dbReference type="NCBI Taxonomy" id="2607531"/>
    <lineage>
        <taxon>Eukaryota</taxon>
        <taxon>Metazoa</taxon>
        <taxon>Spiralia</taxon>
        <taxon>Lophotrochozoa</taxon>
        <taxon>Mollusca</taxon>
        <taxon>Cephalopoda</taxon>
        <taxon>Coleoidea</taxon>
        <taxon>Octopodiformes</taxon>
        <taxon>Octopoda</taxon>
        <taxon>Incirrata</taxon>
        <taxon>Octopodidae</taxon>
        <taxon>Octopus</taxon>
    </lineage>
</organism>
<dbReference type="GO" id="GO:0008654">
    <property type="term" value="P:phospholipid biosynthetic process"/>
    <property type="evidence" value="ECO:0007669"/>
    <property type="project" value="UniProtKB-KW"/>
</dbReference>
<evidence type="ECO:0000256" key="13">
    <source>
        <dbReference type="ARBA" id="ARBA00038024"/>
    </source>
</evidence>
<name>A0A7E6EIQ6_9MOLL</name>
<evidence type="ECO:0000256" key="6">
    <source>
        <dbReference type="ARBA" id="ARBA00022824"/>
    </source>
</evidence>
<dbReference type="AlphaFoldDB" id="A0A7E6EIQ6"/>
<evidence type="ECO:0000256" key="11">
    <source>
        <dbReference type="ARBA" id="ARBA00023209"/>
    </source>
</evidence>
<sequence>MFKVIFRKDTIQQFLRIVETICRNVPRPLTLPLLCCTIIVSKLLNCYKSKSYHLACPMPIQHFSAVHPQLICKWHKSNSFILPRRHSSQWLQQWARRSNLRSRLRKIGIVLGGVLMCGSAVYLEVKMLDENLPSFNNVSNMDRRSESKFSQSFSRIVDLNTGPVKVKPRSDKLAAILPWLMSQTNDHWNLLKLAQSESRLARIVGVKRLVQRSWEDYEYREIRQAADYRTFIGLARSENADMRFFRKPPQITDTKKELLTELRELLASLPVTEDPCVGYFTSAGLQKKETRDLGRLFWNLENADSVEDLNKDNAANSELSILESLLEAILRQSVIGNNTVEIVQKGGLALLRRSLLSYPGNVHLQQLCARILGNLALLPETHERIVQSGWVSILVKWLKSVDIDVCLNTARALANMDIDSASAMYHDGIYVLHPIYRSKEPIYADVVFVHGLLGGPFKTWRQGGSDQKDIAELEESISQGLYTRCWPKSWLPQDCPHIRVLTVEYDTYLSELSAICPFDREKRSLFVRAKLILQKLRKAGIGERPIIWIGHSMGGLLIKQMLLLDELMERKVVKNSKGIVFYSVPHRGSTLATLWKQAWFLLYPSIEVKELDPDSLFLRTLHKNFQELIVSSEIKCVSFGELQKTPLGMRFQALIVPPHSSDPGFGMYYGIEANHVTICKPIDPQSLLYAVTLKCVQHWANQKLVDSVMEAGLSIEDQLVGIF</sequence>
<evidence type="ECO:0000256" key="15">
    <source>
        <dbReference type="ARBA" id="ARBA00041701"/>
    </source>
</evidence>
<dbReference type="GO" id="GO:0016020">
    <property type="term" value="C:membrane"/>
    <property type="evidence" value="ECO:0007669"/>
    <property type="project" value="UniProtKB-SubCell"/>
</dbReference>
<dbReference type="Gene3D" id="1.25.10.10">
    <property type="entry name" value="Leucine-rich Repeat Variant"/>
    <property type="match status" value="1"/>
</dbReference>
<evidence type="ECO:0000256" key="8">
    <source>
        <dbReference type="ARBA" id="ARBA00023098"/>
    </source>
</evidence>
<dbReference type="InterPro" id="IPR029058">
    <property type="entry name" value="AB_hydrolase_fold"/>
</dbReference>
<dbReference type="RefSeq" id="XP_036355208.1">
    <property type="nucleotide sequence ID" value="XM_036499315.1"/>
</dbReference>
<dbReference type="GO" id="GO:0005783">
    <property type="term" value="C:endoplasmic reticulum"/>
    <property type="evidence" value="ECO:0007669"/>
    <property type="project" value="UniProtKB-SubCell"/>
</dbReference>
<evidence type="ECO:0000256" key="3">
    <source>
        <dbReference type="ARBA" id="ARBA00004240"/>
    </source>
</evidence>
<evidence type="ECO:0000256" key="12">
    <source>
        <dbReference type="ARBA" id="ARBA00023264"/>
    </source>
</evidence>
<protein>
    <recommendedName>
        <fullName evidence="14">Protein SERAC1</fullName>
    </recommendedName>
    <alternativeName>
        <fullName evidence="15">Serine active site-containing protein 1</fullName>
    </alternativeName>
</protein>
<evidence type="ECO:0000313" key="18">
    <source>
        <dbReference type="RefSeq" id="XP_036355208.1"/>
    </source>
</evidence>
<keyword evidence="10 16" id="KW-0472">Membrane</keyword>
<evidence type="ECO:0000256" key="14">
    <source>
        <dbReference type="ARBA" id="ARBA00040991"/>
    </source>
</evidence>
<dbReference type="GO" id="GO:0005739">
    <property type="term" value="C:mitochondrion"/>
    <property type="evidence" value="ECO:0007669"/>
    <property type="project" value="UniProtKB-SubCell"/>
</dbReference>
<dbReference type="SUPFAM" id="SSF53474">
    <property type="entry name" value="alpha/beta-Hydrolases"/>
    <property type="match status" value="1"/>
</dbReference>
<evidence type="ECO:0000313" key="17">
    <source>
        <dbReference type="Proteomes" id="UP000515154"/>
    </source>
</evidence>
<keyword evidence="8" id="KW-0443">Lipid metabolism</keyword>
<keyword evidence="5 16" id="KW-0812">Transmembrane</keyword>
<evidence type="ECO:0000256" key="10">
    <source>
        <dbReference type="ARBA" id="ARBA00023136"/>
    </source>
</evidence>
<dbReference type="InterPro" id="IPR011989">
    <property type="entry name" value="ARM-like"/>
</dbReference>
<keyword evidence="4" id="KW-0444">Lipid biosynthesis</keyword>
<accession>A0A7E6EIQ6</accession>
<proteinExistence type="inferred from homology"/>
<gene>
    <name evidence="18" type="primary">LOC115232149</name>
</gene>
<keyword evidence="9" id="KW-0496">Mitochondrion</keyword>
<dbReference type="PANTHER" id="PTHR48182">
    <property type="entry name" value="PROTEIN SERAC1"/>
    <property type="match status" value="1"/>
</dbReference>
<dbReference type="Gene3D" id="3.40.50.1820">
    <property type="entry name" value="alpha/beta hydrolase"/>
    <property type="match status" value="1"/>
</dbReference>
<keyword evidence="11" id="KW-0594">Phospholipid biosynthesis</keyword>
<dbReference type="InterPro" id="IPR052374">
    <property type="entry name" value="SERAC1"/>
</dbReference>
<evidence type="ECO:0000256" key="7">
    <source>
        <dbReference type="ARBA" id="ARBA00022989"/>
    </source>
</evidence>
<feature type="transmembrane region" description="Helical" evidence="16">
    <location>
        <begin position="107"/>
        <end position="125"/>
    </location>
</feature>
<comment type="subcellular location">
    <subcellularLocation>
        <location evidence="3">Endoplasmic reticulum</location>
    </subcellularLocation>
    <subcellularLocation>
        <location evidence="1">Membrane</location>
        <topology evidence="1">Single-pass membrane protein</topology>
    </subcellularLocation>
    <subcellularLocation>
        <location evidence="2">Mitochondrion</location>
    </subcellularLocation>
</comment>
<evidence type="ECO:0000256" key="1">
    <source>
        <dbReference type="ARBA" id="ARBA00004167"/>
    </source>
</evidence>
<evidence type="ECO:0000256" key="9">
    <source>
        <dbReference type="ARBA" id="ARBA00023128"/>
    </source>
</evidence>
<evidence type="ECO:0000256" key="2">
    <source>
        <dbReference type="ARBA" id="ARBA00004173"/>
    </source>
</evidence>
<keyword evidence="17" id="KW-1185">Reference proteome</keyword>
<reference evidence="18" key="1">
    <citation type="submission" date="2025-08" db="UniProtKB">
        <authorList>
            <consortium name="RefSeq"/>
        </authorList>
    </citation>
    <scope>IDENTIFICATION</scope>
</reference>
<evidence type="ECO:0000256" key="5">
    <source>
        <dbReference type="ARBA" id="ARBA00022692"/>
    </source>
</evidence>
<dbReference type="Proteomes" id="UP000515154">
    <property type="component" value="Linkage group LG2"/>
</dbReference>
<keyword evidence="7 16" id="KW-1133">Transmembrane helix</keyword>
<keyword evidence="6" id="KW-0256">Endoplasmic reticulum</keyword>
<keyword evidence="12" id="KW-1208">Phospholipid metabolism</keyword>
<dbReference type="InterPro" id="IPR016024">
    <property type="entry name" value="ARM-type_fold"/>
</dbReference>
<dbReference type="SUPFAM" id="SSF48371">
    <property type="entry name" value="ARM repeat"/>
    <property type="match status" value="1"/>
</dbReference>
<dbReference type="PANTHER" id="PTHR48182:SF2">
    <property type="entry name" value="PROTEIN SERAC1"/>
    <property type="match status" value="1"/>
</dbReference>
<comment type="similarity">
    <text evidence="13">Belongs to the SERAC1 family.</text>
</comment>
<evidence type="ECO:0000256" key="16">
    <source>
        <dbReference type="SAM" id="Phobius"/>
    </source>
</evidence>
<evidence type="ECO:0000256" key="4">
    <source>
        <dbReference type="ARBA" id="ARBA00022516"/>
    </source>
</evidence>